<dbReference type="InterPro" id="IPR039657">
    <property type="entry name" value="Dimethylallyltransferase"/>
</dbReference>
<dbReference type="InterPro" id="IPR018022">
    <property type="entry name" value="IPT"/>
</dbReference>
<reference evidence="14 15" key="1">
    <citation type="submission" date="2019-12" db="EMBL/GenBank/DDBJ databases">
        <title>Defluviitalea raffinosedens, isolated from a biogas fermenter, genome sequencing and characterization.</title>
        <authorList>
            <person name="Rettenmaier R."/>
            <person name="Schneider M."/>
            <person name="Neuhaus K."/>
            <person name="Liebl W."/>
            <person name="Zverlov V."/>
        </authorList>
    </citation>
    <scope>NUCLEOTIDE SEQUENCE [LARGE SCALE GENOMIC DNA]</scope>
    <source>
        <strain evidence="14 15">249c-K6</strain>
    </source>
</reference>
<comment type="function">
    <text evidence="2 10 12">Catalyzes the transfer of a dimethylallyl group onto the adenine at position 37 in tRNAs that read codons beginning with uridine, leading to the formation of N6-(dimethylallyl)adenosine (i(6)A).</text>
</comment>
<dbReference type="EMBL" id="WSLF01000001">
    <property type="protein sequence ID" value="KAE9637108.1"/>
    <property type="molecule type" value="Genomic_DNA"/>
</dbReference>
<organism evidence="14 15">
    <name type="scientific">Defluviitalea raffinosedens</name>
    <dbReference type="NCBI Taxonomy" id="1450156"/>
    <lineage>
        <taxon>Bacteria</taxon>
        <taxon>Bacillati</taxon>
        <taxon>Bacillota</taxon>
        <taxon>Clostridia</taxon>
        <taxon>Lachnospirales</taxon>
        <taxon>Defluviitaleaceae</taxon>
        <taxon>Defluviitalea</taxon>
    </lineage>
</organism>
<feature type="region of interest" description="Interaction with substrate tRNA" evidence="10">
    <location>
        <begin position="39"/>
        <end position="42"/>
    </location>
</feature>
<feature type="binding site" evidence="10">
    <location>
        <begin position="14"/>
        <end position="21"/>
    </location>
    <ligand>
        <name>ATP</name>
        <dbReference type="ChEBI" id="CHEBI:30616"/>
    </ligand>
</feature>
<evidence type="ECO:0000256" key="7">
    <source>
        <dbReference type="ARBA" id="ARBA00022840"/>
    </source>
</evidence>
<evidence type="ECO:0000256" key="10">
    <source>
        <dbReference type="HAMAP-Rule" id="MF_00185"/>
    </source>
</evidence>
<dbReference type="EC" id="2.5.1.75" evidence="10"/>
<keyword evidence="5 10" id="KW-0819">tRNA processing</keyword>
<dbReference type="PANTHER" id="PTHR11088">
    <property type="entry name" value="TRNA DIMETHYLALLYLTRANSFERASE"/>
    <property type="match status" value="1"/>
</dbReference>
<dbReference type="SUPFAM" id="SSF52540">
    <property type="entry name" value="P-loop containing nucleoside triphosphate hydrolases"/>
    <property type="match status" value="2"/>
</dbReference>
<feature type="site" description="Interaction with substrate tRNA" evidence="10">
    <location>
        <position position="128"/>
    </location>
</feature>
<sequence length="319" mass="37178">MEEKMKKPLIVIAGPTASGKTKISIELAKRIHGEIISGDSMQVYKYMDIGTAKPTKEEMDGVPHYLIDEIDPKEDFSVAIFQQKAKEYMKKIYENHHIPILAGGTGFYIQALVYDINFMETNVDVEYRNRLQELANAEGNDYIHQMLKKVDPVSAATIHPNNLKRVIRALEYYHQTHEPISKHNEREKAKESPYHTAFFCLTMDRDTLYRRIDQRVDLMIQSGLVDEVKGLLDKGYSPHLVSMQGLGYKELVQYLEGKISLEEAIYIIKRDTRHFAKRQLTWFRRQEDPYWIDVEAMDFDIEKIVLNMINYIEEIGIII</sequence>
<keyword evidence="15" id="KW-1185">Reference proteome</keyword>
<name>A0A7C8HK12_9FIRM</name>
<dbReference type="Proteomes" id="UP000483018">
    <property type="component" value="Unassembled WGS sequence"/>
</dbReference>
<evidence type="ECO:0000313" key="14">
    <source>
        <dbReference type="EMBL" id="KAE9637108.1"/>
    </source>
</evidence>
<dbReference type="NCBIfam" id="TIGR00174">
    <property type="entry name" value="miaA"/>
    <property type="match status" value="1"/>
</dbReference>
<evidence type="ECO:0000256" key="12">
    <source>
        <dbReference type="RuleBase" id="RU003784"/>
    </source>
</evidence>
<keyword evidence="8 10" id="KW-0460">Magnesium</keyword>
<comment type="subunit">
    <text evidence="10">Monomer.</text>
</comment>
<evidence type="ECO:0000256" key="2">
    <source>
        <dbReference type="ARBA" id="ARBA00003213"/>
    </source>
</evidence>
<comment type="caution">
    <text evidence="10">Lacks conserved residue(s) required for the propagation of feature annotation.</text>
</comment>
<dbReference type="GO" id="GO:0052381">
    <property type="term" value="F:tRNA dimethylallyltransferase activity"/>
    <property type="evidence" value="ECO:0007669"/>
    <property type="project" value="UniProtKB-UniRule"/>
</dbReference>
<dbReference type="OrthoDB" id="9776390at2"/>
<keyword evidence="6 10" id="KW-0547">Nucleotide-binding</keyword>
<evidence type="ECO:0000256" key="6">
    <source>
        <dbReference type="ARBA" id="ARBA00022741"/>
    </source>
</evidence>
<evidence type="ECO:0000256" key="5">
    <source>
        <dbReference type="ARBA" id="ARBA00022694"/>
    </source>
</evidence>
<proteinExistence type="inferred from homology"/>
<dbReference type="InterPro" id="IPR027417">
    <property type="entry name" value="P-loop_NTPase"/>
</dbReference>
<comment type="catalytic activity">
    <reaction evidence="9 10 11">
        <text>adenosine(37) in tRNA + dimethylallyl diphosphate = N(6)-dimethylallyladenosine(37) in tRNA + diphosphate</text>
        <dbReference type="Rhea" id="RHEA:26482"/>
        <dbReference type="Rhea" id="RHEA-COMP:10162"/>
        <dbReference type="Rhea" id="RHEA-COMP:10375"/>
        <dbReference type="ChEBI" id="CHEBI:33019"/>
        <dbReference type="ChEBI" id="CHEBI:57623"/>
        <dbReference type="ChEBI" id="CHEBI:74411"/>
        <dbReference type="ChEBI" id="CHEBI:74415"/>
        <dbReference type="EC" id="2.5.1.75"/>
    </reaction>
</comment>
<dbReference type="PANTHER" id="PTHR11088:SF60">
    <property type="entry name" value="TRNA DIMETHYLALLYLTRANSFERASE"/>
    <property type="match status" value="1"/>
</dbReference>
<evidence type="ECO:0000256" key="11">
    <source>
        <dbReference type="RuleBase" id="RU003783"/>
    </source>
</evidence>
<dbReference type="HAMAP" id="MF_00185">
    <property type="entry name" value="IPP_trans"/>
    <property type="match status" value="1"/>
</dbReference>
<feature type="site" description="Interaction with substrate tRNA" evidence="10">
    <location>
        <position position="105"/>
    </location>
</feature>
<feature type="binding site" evidence="10">
    <location>
        <begin position="16"/>
        <end position="21"/>
    </location>
    <ligand>
        <name>substrate</name>
    </ligand>
</feature>
<evidence type="ECO:0000256" key="1">
    <source>
        <dbReference type="ARBA" id="ARBA00001946"/>
    </source>
</evidence>
<accession>A0A7C8HK12</accession>
<evidence type="ECO:0000256" key="3">
    <source>
        <dbReference type="ARBA" id="ARBA00005842"/>
    </source>
</evidence>
<dbReference type="AlphaFoldDB" id="A0A7C8HK12"/>
<comment type="similarity">
    <text evidence="3 10 13">Belongs to the IPP transferase family.</text>
</comment>
<gene>
    <name evidence="10 14" type="primary">miaA</name>
    <name evidence="14" type="ORF">GND95_01365</name>
</gene>
<evidence type="ECO:0000256" key="13">
    <source>
        <dbReference type="RuleBase" id="RU003785"/>
    </source>
</evidence>
<evidence type="ECO:0000313" key="15">
    <source>
        <dbReference type="Proteomes" id="UP000483018"/>
    </source>
</evidence>
<evidence type="ECO:0000256" key="9">
    <source>
        <dbReference type="ARBA" id="ARBA00049563"/>
    </source>
</evidence>
<dbReference type="GO" id="GO:0005524">
    <property type="term" value="F:ATP binding"/>
    <property type="evidence" value="ECO:0007669"/>
    <property type="project" value="UniProtKB-UniRule"/>
</dbReference>
<comment type="caution">
    <text evidence="14">The sequence shown here is derived from an EMBL/GenBank/DDBJ whole genome shotgun (WGS) entry which is preliminary data.</text>
</comment>
<keyword evidence="4 10" id="KW-0808">Transferase</keyword>
<dbReference type="GO" id="GO:0006400">
    <property type="term" value="P:tRNA modification"/>
    <property type="evidence" value="ECO:0007669"/>
    <property type="project" value="TreeGrafter"/>
</dbReference>
<dbReference type="Gene3D" id="3.40.50.300">
    <property type="entry name" value="P-loop containing nucleotide triphosphate hydrolases"/>
    <property type="match status" value="1"/>
</dbReference>
<evidence type="ECO:0000256" key="8">
    <source>
        <dbReference type="ARBA" id="ARBA00022842"/>
    </source>
</evidence>
<protein>
    <recommendedName>
        <fullName evidence="10">tRNA dimethylallyltransferase</fullName>
        <ecNumber evidence="10">2.5.1.75</ecNumber>
    </recommendedName>
    <alternativeName>
        <fullName evidence="10">Dimethylallyl diphosphate:tRNA dimethylallyltransferase</fullName>
        <shortName evidence="10">DMAPP:tRNA dimethylallyltransferase</shortName>
        <shortName evidence="10">DMATase</shortName>
    </alternativeName>
    <alternativeName>
        <fullName evidence="10">Isopentenyl-diphosphate:tRNA isopentenyltransferase</fullName>
        <shortName evidence="10">IPP transferase</shortName>
        <shortName evidence="10">IPPT</shortName>
        <shortName evidence="10">IPTase</shortName>
    </alternativeName>
</protein>
<dbReference type="Gene3D" id="1.10.20.140">
    <property type="match status" value="1"/>
</dbReference>
<keyword evidence="7 10" id="KW-0067">ATP-binding</keyword>
<evidence type="ECO:0000256" key="4">
    <source>
        <dbReference type="ARBA" id="ARBA00022679"/>
    </source>
</evidence>
<dbReference type="Pfam" id="PF01715">
    <property type="entry name" value="IPPT"/>
    <property type="match status" value="1"/>
</dbReference>
<comment type="cofactor">
    <cofactor evidence="1 10">
        <name>Mg(2+)</name>
        <dbReference type="ChEBI" id="CHEBI:18420"/>
    </cofactor>
</comment>